<dbReference type="Proteomes" id="UP001430953">
    <property type="component" value="Unassembled WGS sequence"/>
</dbReference>
<evidence type="ECO:0000313" key="1">
    <source>
        <dbReference type="EMBL" id="KAL0129222.1"/>
    </source>
</evidence>
<dbReference type="EMBL" id="JADYXP020000003">
    <property type="protein sequence ID" value="KAL0129222.1"/>
    <property type="molecule type" value="Genomic_DNA"/>
</dbReference>
<organism evidence="1 2">
    <name type="scientific">Cardiocondyla obscurior</name>
    <dbReference type="NCBI Taxonomy" id="286306"/>
    <lineage>
        <taxon>Eukaryota</taxon>
        <taxon>Metazoa</taxon>
        <taxon>Ecdysozoa</taxon>
        <taxon>Arthropoda</taxon>
        <taxon>Hexapoda</taxon>
        <taxon>Insecta</taxon>
        <taxon>Pterygota</taxon>
        <taxon>Neoptera</taxon>
        <taxon>Endopterygota</taxon>
        <taxon>Hymenoptera</taxon>
        <taxon>Apocrita</taxon>
        <taxon>Aculeata</taxon>
        <taxon>Formicoidea</taxon>
        <taxon>Formicidae</taxon>
        <taxon>Myrmicinae</taxon>
        <taxon>Cardiocondyla</taxon>
    </lineage>
</organism>
<gene>
    <name evidence="1" type="ORF">PUN28_004126</name>
</gene>
<name>A0AAW2GPQ6_9HYME</name>
<evidence type="ECO:0000313" key="2">
    <source>
        <dbReference type="Proteomes" id="UP001430953"/>
    </source>
</evidence>
<dbReference type="AlphaFoldDB" id="A0AAW2GPQ6"/>
<protein>
    <recommendedName>
        <fullName evidence="3">Secreted protein</fullName>
    </recommendedName>
</protein>
<keyword evidence="2" id="KW-1185">Reference proteome</keyword>
<comment type="caution">
    <text evidence="1">The sequence shown here is derived from an EMBL/GenBank/DDBJ whole genome shotgun (WGS) entry which is preliminary data.</text>
</comment>
<sequence>MGPALFAPLCARFHGARVPRVVSTESRITHENRRDRERGFIGSPRIYICNLDFSFGTVLFASSPCFRGRSSPFSRSEIKENRSFFFSFFCRLSKCIFDVVLVGKNTVTNTVAFSNNLTSQRSLSRIKSFRFL</sequence>
<proteinExistence type="predicted"/>
<reference evidence="1 2" key="1">
    <citation type="submission" date="2023-03" db="EMBL/GenBank/DDBJ databases">
        <title>High recombination rates correlate with genetic variation in Cardiocondyla obscurior ants.</title>
        <authorList>
            <person name="Errbii M."/>
        </authorList>
    </citation>
    <scope>NUCLEOTIDE SEQUENCE [LARGE SCALE GENOMIC DNA]</scope>
    <source>
        <strain evidence="1">Alpha-2009</strain>
        <tissue evidence="1">Whole body</tissue>
    </source>
</reference>
<accession>A0AAW2GPQ6</accession>
<evidence type="ECO:0008006" key="3">
    <source>
        <dbReference type="Google" id="ProtNLM"/>
    </source>
</evidence>